<dbReference type="InterPro" id="IPR036322">
    <property type="entry name" value="WD40_repeat_dom_sf"/>
</dbReference>
<dbReference type="Pfam" id="PF00400">
    <property type="entry name" value="WD40"/>
    <property type="match status" value="1"/>
</dbReference>
<keyword evidence="1" id="KW-0853">WD repeat</keyword>
<protein>
    <recommendedName>
        <fullName evidence="3">RAVE complex protein Rav1 C-terminal domain-containing protein</fullName>
    </recommendedName>
</protein>
<dbReference type="InterPro" id="IPR015943">
    <property type="entry name" value="WD40/YVTN_repeat-like_dom_sf"/>
</dbReference>
<evidence type="ECO:0000313" key="4">
    <source>
        <dbReference type="EMBL" id="KAK6760765.1"/>
    </source>
</evidence>
<feature type="region of interest" description="Disordered" evidence="2">
    <location>
        <begin position="2303"/>
        <end position="2325"/>
    </location>
</feature>
<feature type="domain" description="RAVE complex protein Rav1 C-terminal" evidence="3">
    <location>
        <begin position="1538"/>
        <end position="1764"/>
    </location>
</feature>
<evidence type="ECO:0000313" key="5">
    <source>
        <dbReference type="Proteomes" id="UP001303046"/>
    </source>
</evidence>
<feature type="region of interest" description="Disordered" evidence="2">
    <location>
        <begin position="2390"/>
        <end position="2415"/>
    </location>
</feature>
<feature type="region of interest" description="Disordered" evidence="2">
    <location>
        <begin position="1402"/>
        <end position="1422"/>
    </location>
</feature>
<sequence>MSTPHQVITGALNRGENVYATGNVEGTTFIVCAVGSDVVILGADFSRVQIISGYSHHTEQLVNSVSCCQDSGKIAATYGNIIRVFEPTNVASEKSKPCFAYQWIETQCFTVKEQVNAVLWNVDGLRMTVVIGDEIFLYQHRSLSCISRSASSGPVMFCIAEEEQSQDACNWDIVWSVQLAQRPKYIKFSTDGTFLAVSGENDYLVKIFYQESAEHENREHLSFGFVTLHHPAPVRGFEWRRTGRYMPRKCVQAVLMTWCEDNTSRIWKETPPPELAMIDLSGDGGEPSLERSRPRKFFGKHIRVKKTRNKIINKLKGIVPEKKRRGEEPPLALGLRAQIGKSPSFSDLQSGHHSYTNIQFHLAATINAETDCMLVPSMENGGVLQKPLCVHWLNNKELVFSIGAEKLLAEALISENDRRSANVSPCENTETEYSPSPSNSQQERSEWATNAFGSVCSDSPSSKDILDVKLEILLRQWTRSHDIIFTVHPLDGSLLTWTVEWLDDLHRQPTVSFTSRFPSAFPITDASSLHPTLNTFNPHEPMYVDVLRREEGRDGESPLNERLLERRISNTIHMLTNHENGSLNLWHMVVDENSSFSTILSVIHMSRMCGHRFQINQVVAHPVLPLLLTTSQFRTTEPIDNTEKRALSEVILWKISPVGPLCRSGGVTELARVASPFRAGFDCLGWIPVILPSCTLGTVCNSPSSCFVAGDGRNLVIYQAVVDARDLLAEIFNSTRQNEACKDDTAFTPTLLKSPNMGLLQQFNVVSTQSTAKPGCVLEVGRIVDAVSSNSQLLLLHVLNERLVVEGTRTVCEDGQSRMGSVVDRSKAVVFNDRYFVVVVERGPTSESFVMFSLVISSQHPEPIPHFDPEAEQDENGYLHVPFAPSVAKLHFTSEKVCEQHVPLPSGVHVISAVPAAGHLPSSSLYPACRAPFVLLTSCDDDVVRFWRCVDAEPDSGFQYEWAEWNMISDNRPSELELEGTILSVSAAHSGRIACAYDPKSGYVEVTQNIADVEIGVFECESSGGVEWMREDTFNLKNVRIPDMSSLPKLSSPLQGCMTDLSTSPRVGPSDDLKRVFGKISKARNPYENSTTKDMVRLDWVSTEDGSHILTAGVAAYIYMYTRVSLDPAQQNVALMKESETTMRRRSLRKASSLVAHAHCYSRLTRWICTRILELHSADGLPPIPTTLGWARDGLLIVGMQSEMRVYNQWNLQRRNSEQPMTRRETNPQVLTLAISQSHSMLDQLQRKKDMPSSKSRLFLDLMNKTYSNKESNSSMVLDALSGEGLFEAARLASPILPQYHPKQLIVLLNAGKTKRVKAILLHVLKALKRRQVSVHNPLSRAASIRRMSTVDSVDEGDTEGYPTRPMNFEEDSPDYYEIDDIAPLPLHALVTADIERNAENGEKAEAFGGNGTPKYDSLFSSDKLDENDLDQMLRESDSEGRSRNTSIASDHAQEEMISAVFSARHNRLLTELLTHTHLPGLSSVDQMHLLAIADTLSHFSTDVMDKLAQANAALQPVVPSVLGDSSAGGYATAASGMETVDECGLRYLMAMKQHEYLLVCLPIKQRMELKKVGLSSSDIIWAQHSETETELLNAVPGLQKSNPTWEELRSLGIAWWLKNTTSLRICVEKLAKAAFQQNQNPMDSSLYYLALRKKNVLTHLFKTVRNQQMADFFMQDFNTEHWRKVAAKNAFVLMSKQRFEHAAAFFLLSGSLRDALQTILCKSHDLQLAMVVLRLYESDFDAQQTVLKEMLCREVLGQSVEEFEQMRGNVDDDSSLSPDANRDPFIRSMTYWLLKDYSRAAHTLVQEAHRDRASLRTNLSDIFNFYSFLRRHPLVVRQRLTDAGAQYLSHQKLVALLAWINRVIFGGWKATRNIRNTIRTKFSPAPLESVDNVDWSKPTVVITNEDLALQWSDEDDNTDVYGNKIANEGTSNGVPLPQVRTVLTERALPSKVDGETSDVIAQHLKFVASLRILTEELSTLASGFEVDGGQLRFQLLIWLEKEVDVLKDLCDYRSNSDNTNDDNTDGIELDPSAATSNTLHDVIRNDRADIMMKLKFARKRRKWLIANQKLLRSFTSYCALHSAQNHRLTSALMELLLLLLEVQKDAGVHHLSEPVLDANSFPLLVASVSSAKMFVSSPLSFIENQCYDLLSTIADLVSVPDIDKHVQKAYMVYNLSQGLSSCLYQSLCDLDQFPTMANSNVKLGALTRRTRAYTFTDDVKVSTPPPRWPGVENLVALLSREKDDGAPHLRQLLAECFVAITMSLFCFALAVYDSRWLYRLAAHQMDSAQFALIFGGGGEKKLKALKPTRPPRPSAPRRKKSADALTISSDGQAFRSKLHAKVFGTDTSPPGTISISSPPVVEQIVTKWVPPLKNIVQFFADKPPINSSDDLGVDFDSDDGSEESSTSELDEDKCENANPASYAWQLLRLALVEQQIYRIRQFLVLAGFDPNEVPGLAPRIESIFRLLDGWAMQLRHTLQTYRGGCPIDFLPNMTVNLIELDPALTSKKYAVITERKNTPFESEDPRAGPLQRLWAYVVNQDHLQHLFIRHIFATQGQQEQPVERNDVLAGIENQPLPDAFKIIQKDNEPIVAFACNQEKPGYLVVSTGRELQEMDISRIFEETNNASSWLYNRTELDVNLLTIRRDPLKENDDYQLFTEGATQQNHTPKTATMMFKRTISGIRRIDSHPAAPFYVTGSSDGSIRVWEWSVGQPVYTARVAGQHAKVTKISFSCNGNKFAAVDGDGLMCLWQASHSTEHKKPFFSQRCHNKSASDVRFIGHSSSVLVTAGASSGEFNIALWDTLLPQSRALVHSWVAHPEGATVAMYMPNQQAIMSGGRHGELCIWDIRQRQLRATVKAFESHQIVKTLVSDYTQDLIVAGSSEGDIKIWSADLNPQLMYSLPGEHAAKGGFSFRQVAQSAVQGVQQLYIDQQLRLFSCGADASLKFRTLPSVYNMTHLV</sequence>
<reference evidence="4 5" key="1">
    <citation type="submission" date="2023-08" db="EMBL/GenBank/DDBJ databases">
        <title>A Necator americanus chromosomal reference genome.</title>
        <authorList>
            <person name="Ilik V."/>
            <person name="Petrzelkova K.J."/>
            <person name="Pardy F."/>
            <person name="Fuh T."/>
            <person name="Niatou-Singa F.S."/>
            <person name="Gouil Q."/>
            <person name="Baker L."/>
            <person name="Ritchie M.E."/>
            <person name="Jex A.R."/>
            <person name="Gazzola D."/>
            <person name="Li H."/>
            <person name="Toshio Fujiwara R."/>
            <person name="Zhan B."/>
            <person name="Aroian R.V."/>
            <person name="Pafco B."/>
            <person name="Schwarz E.M."/>
        </authorList>
    </citation>
    <scope>NUCLEOTIDE SEQUENCE [LARGE SCALE GENOMIC DNA]</scope>
    <source>
        <strain evidence="4 5">Aroian</strain>
        <tissue evidence="4">Whole animal</tissue>
    </source>
</reference>
<feature type="compositionally biased region" description="Polar residues" evidence="2">
    <location>
        <begin position="421"/>
        <end position="445"/>
    </location>
</feature>
<dbReference type="PANTHER" id="PTHR13950:SF9">
    <property type="entry name" value="RABCONNECTIN-3A"/>
    <property type="match status" value="1"/>
</dbReference>
<keyword evidence="5" id="KW-1185">Reference proteome</keyword>
<name>A0ABR1EDV0_NECAM</name>
<dbReference type="InterPro" id="IPR052208">
    <property type="entry name" value="DmX-like/RAVE_component"/>
</dbReference>
<feature type="repeat" description="WD" evidence="1">
    <location>
        <begin position="2815"/>
        <end position="2856"/>
    </location>
</feature>
<comment type="caution">
    <text evidence="4">The sequence shown here is derived from an EMBL/GenBank/DDBJ whole genome shotgun (WGS) entry which is preliminary data.</text>
</comment>
<dbReference type="PROSITE" id="PS50082">
    <property type="entry name" value="WD_REPEATS_2"/>
    <property type="match status" value="2"/>
</dbReference>
<evidence type="ECO:0000259" key="3">
    <source>
        <dbReference type="Pfam" id="PF12234"/>
    </source>
</evidence>
<accession>A0ABR1EDV0</accession>
<proteinExistence type="predicted"/>
<dbReference type="InterPro" id="IPR022033">
    <property type="entry name" value="Rav1p_C"/>
</dbReference>
<dbReference type="SUPFAM" id="SSF50978">
    <property type="entry name" value="WD40 repeat-like"/>
    <property type="match status" value="2"/>
</dbReference>
<evidence type="ECO:0000256" key="1">
    <source>
        <dbReference type="PROSITE-ProRule" id="PRU00221"/>
    </source>
</evidence>
<feature type="repeat" description="WD" evidence="1">
    <location>
        <begin position="2676"/>
        <end position="2717"/>
    </location>
</feature>
<dbReference type="InterPro" id="IPR001680">
    <property type="entry name" value="WD40_rpt"/>
</dbReference>
<dbReference type="PANTHER" id="PTHR13950">
    <property type="entry name" value="RABCONNECTIN-RELATED"/>
    <property type="match status" value="1"/>
</dbReference>
<feature type="compositionally biased region" description="Acidic residues" evidence="2">
    <location>
        <begin position="2392"/>
        <end position="2403"/>
    </location>
</feature>
<feature type="region of interest" description="Disordered" evidence="2">
    <location>
        <begin position="1350"/>
        <end position="1370"/>
    </location>
</feature>
<evidence type="ECO:0000256" key="2">
    <source>
        <dbReference type="SAM" id="MobiDB-lite"/>
    </source>
</evidence>
<dbReference type="Gene3D" id="2.130.10.10">
    <property type="entry name" value="YVTN repeat-like/Quinoprotein amine dehydrogenase"/>
    <property type="match status" value="3"/>
</dbReference>
<organism evidence="4 5">
    <name type="scientific">Necator americanus</name>
    <name type="common">Human hookworm</name>
    <dbReference type="NCBI Taxonomy" id="51031"/>
    <lineage>
        <taxon>Eukaryota</taxon>
        <taxon>Metazoa</taxon>
        <taxon>Ecdysozoa</taxon>
        <taxon>Nematoda</taxon>
        <taxon>Chromadorea</taxon>
        <taxon>Rhabditida</taxon>
        <taxon>Rhabditina</taxon>
        <taxon>Rhabditomorpha</taxon>
        <taxon>Strongyloidea</taxon>
        <taxon>Ancylostomatidae</taxon>
        <taxon>Bunostominae</taxon>
        <taxon>Necator</taxon>
    </lineage>
</organism>
<dbReference type="SMART" id="SM00320">
    <property type="entry name" value="WD40"/>
    <property type="match status" value="7"/>
</dbReference>
<dbReference type="Pfam" id="PF12234">
    <property type="entry name" value="Rav1p_C"/>
    <property type="match status" value="1"/>
</dbReference>
<dbReference type="Proteomes" id="UP001303046">
    <property type="component" value="Unassembled WGS sequence"/>
</dbReference>
<gene>
    <name evidence="4" type="primary">Necator_chrX.g22164</name>
    <name evidence="4" type="ORF">RB195_022003</name>
</gene>
<feature type="region of interest" description="Disordered" evidence="2">
    <location>
        <begin position="419"/>
        <end position="445"/>
    </location>
</feature>
<dbReference type="EMBL" id="JAVFWL010000006">
    <property type="protein sequence ID" value="KAK6760765.1"/>
    <property type="molecule type" value="Genomic_DNA"/>
</dbReference>